<sequence>MLFVLSGFWGRDFGCQDFGCQDSGVRPGFLVISPNESIQGQIENKPTTFFTFSTWLAVAKAKIASKAIISRCFVQRLLLHLGKKLDKDLVALIMEYYNNSGRPNINSFQQNGNDMELFHFLSAGPYALKEAKAIMMKNLDQQLQLTGTTNPEEVFKRLSELIKFGFELDYTVIV</sequence>
<name>A0A9N8WLU6_9GLOM</name>
<evidence type="ECO:0000313" key="2">
    <source>
        <dbReference type="Proteomes" id="UP000789759"/>
    </source>
</evidence>
<proteinExistence type="predicted"/>
<organism evidence="1 2">
    <name type="scientific">Cetraspora pellucida</name>
    <dbReference type="NCBI Taxonomy" id="1433469"/>
    <lineage>
        <taxon>Eukaryota</taxon>
        <taxon>Fungi</taxon>
        <taxon>Fungi incertae sedis</taxon>
        <taxon>Mucoromycota</taxon>
        <taxon>Glomeromycotina</taxon>
        <taxon>Glomeromycetes</taxon>
        <taxon>Diversisporales</taxon>
        <taxon>Gigasporaceae</taxon>
        <taxon>Cetraspora</taxon>
    </lineage>
</organism>
<gene>
    <name evidence="1" type="ORF">CPELLU_LOCUS2096</name>
</gene>
<evidence type="ECO:0000313" key="1">
    <source>
        <dbReference type="EMBL" id="CAG8493511.1"/>
    </source>
</evidence>
<dbReference type="Proteomes" id="UP000789759">
    <property type="component" value="Unassembled WGS sequence"/>
</dbReference>
<protein>
    <submittedName>
        <fullName evidence="1">19917_t:CDS:1</fullName>
    </submittedName>
</protein>
<comment type="caution">
    <text evidence="1">The sequence shown here is derived from an EMBL/GenBank/DDBJ whole genome shotgun (WGS) entry which is preliminary data.</text>
</comment>
<dbReference type="AlphaFoldDB" id="A0A9N8WLU6"/>
<dbReference type="EMBL" id="CAJVQA010000864">
    <property type="protein sequence ID" value="CAG8493511.1"/>
    <property type="molecule type" value="Genomic_DNA"/>
</dbReference>
<reference evidence="1" key="1">
    <citation type="submission" date="2021-06" db="EMBL/GenBank/DDBJ databases">
        <authorList>
            <person name="Kallberg Y."/>
            <person name="Tangrot J."/>
            <person name="Rosling A."/>
        </authorList>
    </citation>
    <scope>NUCLEOTIDE SEQUENCE</scope>
    <source>
        <strain evidence="1">FL966</strain>
    </source>
</reference>
<keyword evidence="2" id="KW-1185">Reference proteome</keyword>
<accession>A0A9N8WLU6</accession>